<keyword evidence="2" id="KW-1185">Reference proteome</keyword>
<evidence type="ECO:0000313" key="1">
    <source>
        <dbReference type="EMBL" id="MBW2936704.1"/>
    </source>
</evidence>
<dbReference type="EMBL" id="JAHWDP010000001">
    <property type="protein sequence ID" value="MBW2936704.1"/>
    <property type="molecule type" value="Genomic_DNA"/>
</dbReference>
<comment type="caution">
    <text evidence="1">The sequence shown here is derived from an EMBL/GenBank/DDBJ whole genome shotgun (WGS) entry which is preliminary data.</text>
</comment>
<name>A0A9X1FMN7_9FLAO</name>
<dbReference type="InterPro" id="IPR019853">
    <property type="entry name" value="GldB-like"/>
</dbReference>
<organism evidence="1 2">
    <name type="scientific">Halomarinibacterium sedimenti</name>
    <dbReference type="NCBI Taxonomy" id="2857106"/>
    <lineage>
        <taxon>Bacteria</taxon>
        <taxon>Pseudomonadati</taxon>
        <taxon>Bacteroidota</taxon>
        <taxon>Flavobacteriia</taxon>
        <taxon>Flavobacteriales</taxon>
        <taxon>Flavobacteriaceae</taxon>
        <taxon>Halomarinibacterium</taxon>
    </lineage>
</organism>
<dbReference type="Pfam" id="PF25594">
    <property type="entry name" value="GldB_lipo"/>
    <property type="match status" value="1"/>
</dbReference>
<gene>
    <name evidence="1" type="primary">gldB</name>
    <name evidence="1" type="ORF">KXJ69_01220</name>
</gene>
<dbReference type="AlphaFoldDB" id="A0A9X1FMN7"/>
<protein>
    <submittedName>
        <fullName evidence="1">Gliding motility lipoprotein GldB</fullName>
    </submittedName>
</protein>
<dbReference type="NCBIfam" id="TIGR03514">
    <property type="entry name" value="GldB_lipo"/>
    <property type="match status" value="1"/>
</dbReference>
<accession>A0A9X1FMN7</accession>
<dbReference type="PROSITE" id="PS51257">
    <property type="entry name" value="PROKAR_LIPOPROTEIN"/>
    <property type="match status" value="1"/>
</dbReference>
<dbReference type="Proteomes" id="UP001138686">
    <property type="component" value="Unassembled WGS sequence"/>
</dbReference>
<keyword evidence="1" id="KW-0449">Lipoprotein</keyword>
<reference evidence="1" key="1">
    <citation type="submission" date="2021-07" db="EMBL/GenBank/DDBJ databases">
        <title>Aureisphaera sp. CAU 1614 isolated from sea sediment.</title>
        <authorList>
            <person name="Kim W."/>
        </authorList>
    </citation>
    <scope>NUCLEOTIDE SEQUENCE</scope>
    <source>
        <strain evidence="1">CAU 1614</strain>
    </source>
</reference>
<sequence>MKYLVSFFFALLLLLGCQSKSKTEEEIEKIPVNLELVRFDKVFAQSSPSDLENLKSQYPLFFPEQYHDSIWVEKMQDTLQKQLNNEVVKVFPSEEKLEDDLIALFQHIKYYFPDFSTPEVFTTTSDVDYRTKVIANDQFLIIELDTYLGEDHFFYEGISKYISKTMKPSQIMPDVASAYAKKYISVPTQRSFLEQIIYYGKELYLKDLWLPNVPDAEKMGYTEDEMNWAVENEVEVWRYFIENELLYSTDVKLLQRFITPAPFSKFNLEIDNESPGMIGKYIGWKIVQSYMEENAVSVLQLMNKRAEEIFNDSKYKPKK</sequence>
<evidence type="ECO:0000313" key="2">
    <source>
        <dbReference type="Proteomes" id="UP001138686"/>
    </source>
</evidence>
<dbReference type="RefSeq" id="WP_219050516.1">
    <property type="nucleotide sequence ID" value="NZ_JAHWDP010000001.1"/>
</dbReference>
<proteinExistence type="predicted"/>